<feature type="region of interest" description="Disordered" evidence="3">
    <location>
        <begin position="196"/>
        <end position="216"/>
    </location>
</feature>
<dbReference type="PANTHER" id="PTHR43003">
    <property type="entry name" value="DNA-3-METHYLADENINE GLYCOSYLASE"/>
    <property type="match status" value="1"/>
</dbReference>
<evidence type="ECO:0000313" key="4">
    <source>
        <dbReference type="EMBL" id="GGO65873.1"/>
    </source>
</evidence>
<dbReference type="Gene3D" id="1.10.340.30">
    <property type="entry name" value="Hypothetical protein, domain 2"/>
    <property type="match status" value="1"/>
</dbReference>
<gene>
    <name evidence="4" type="ORF">GCM10010910_24000</name>
</gene>
<evidence type="ECO:0000313" key="5">
    <source>
        <dbReference type="Proteomes" id="UP000638043"/>
    </source>
</evidence>
<proteinExistence type="predicted"/>
<keyword evidence="1" id="KW-0227">DNA damage</keyword>
<protein>
    <submittedName>
        <fullName evidence="4">3-methyladenine DNA glycosylase</fullName>
    </submittedName>
</protein>
<dbReference type="Proteomes" id="UP000638043">
    <property type="component" value="Unassembled WGS sequence"/>
</dbReference>
<accession>A0ABQ2N526</accession>
<comment type="caution">
    <text evidence="4">The sequence shown here is derived from an EMBL/GenBank/DDBJ whole genome shotgun (WGS) entry which is preliminary data.</text>
</comment>
<dbReference type="SUPFAM" id="SSF48150">
    <property type="entry name" value="DNA-glycosylase"/>
    <property type="match status" value="1"/>
</dbReference>
<dbReference type="EMBL" id="BMMQ01000008">
    <property type="protein sequence ID" value="GGO65873.1"/>
    <property type="molecule type" value="Genomic_DNA"/>
</dbReference>
<keyword evidence="2" id="KW-0234">DNA repair</keyword>
<organism evidence="4 5">
    <name type="scientific">Microbacterium nanhaiense</name>
    <dbReference type="NCBI Taxonomy" id="1301026"/>
    <lineage>
        <taxon>Bacteria</taxon>
        <taxon>Bacillati</taxon>
        <taxon>Actinomycetota</taxon>
        <taxon>Actinomycetes</taxon>
        <taxon>Micrococcales</taxon>
        <taxon>Microbacteriaceae</taxon>
        <taxon>Microbacterium</taxon>
    </lineage>
</organism>
<name>A0ABQ2N526_9MICO</name>
<dbReference type="InterPro" id="IPR011257">
    <property type="entry name" value="DNA_glycosylase"/>
</dbReference>
<evidence type="ECO:0000256" key="3">
    <source>
        <dbReference type="SAM" id="MobiDB-lite"/>
    </source>
</evidence>
<evidence type="ECO:0000256" key="1">
    <source>
        <dbReference type="ARBA" id="ARBA00022763"/>
    </source>
</evidence>
<dbReference type="PANTHER" id="PTHR43003:SF6">
    <property type="entry name" value="DNA GLYCOSYLASE"/>
    <property type="match status" value="1"/>
</dbReference>
<reference evidence="5" key="1">
    <citation type="journal article" date="2019" name="Int. J. Syst. Evol. Microbiol.">
        <title>The Global Catalogue of Microorganisms (GCM) 10K type strain sequencing project: providing services to taxonomists for standard genome sequencing and annotation.</title>
        <authorList>
            <consortium name="The Broad Institute Genomics Platform"/>
            <consortium name="The Broad Institute Genome Sequencing Center for Infectious Disease"/>
            <person name="Wu L."/>
            <person name="Ma J."/>
        </authorList>
    </citation>
    <scope>NUCLEOTIDE SEQUENCE [LARGE SCALE GENOMIC DNA]</scope>
    <source>
        <strain evidence="5">CGMCC 4.7181</strain>
    </source>
</reference>
<dbReference type="InterPro" id="IPR051912">
    <property type="entry name" value="Alkylbase_DNA_Glycosylase/TA"/>
</dbReference>
<keyword evidence="5" id="KW-1185">Reference proteome</keyword>
<sequence length="304" mass="33173">MQTTYRPRRPLDLRATVGALQRGPGDPTQRHSGGVIWRAVRTPSGVATLALAPQGDGSVRAAAWGPGRGWVIAQVPALCGGLDSDEGFDTSLHPLVRDAFARHRGLRLARTDLPFDSFAQAVIEQKVTVRQAFRVWRRVVTWHGERAPGPVAMFAPPPPSIWRTIPSWSWHRAGLEPPQAKTLVMAAARADAVERAVRRGTSAGEQGATSPDPLLSFPGVGPWTAAEARIRSLGDPDAVSVGDFHLAHHVGYALVGSRVDDDGMLELLEPWRGHRQRVIRLIMAAGVREPRRAPRLHEEDHTAR</sequence>
<evidence type="ECO:0000256" key="2">
    <source>
        <dbReference type="ARBA" id="ARBA00023204"/>
    </source>
</evidence>